<dbReference type="InterPro" id="IPR041698">
    <property type="entry name" value="Methyltransf_25"/>
</dbReference>
<dbReference type="Proteomes" id="UP000244810">
    <property type="component" value="Unassembled WGS sequence"/>
</dbReference>
<keyword evidence="2" id="KW-0808">Transferase</keyword>
<dbReference type="EMBL" id="QDDR01000001">
    <property type="protein sequence ID" value="PVE49581.1"/>
    <property type="molecule type" value="Genomic_DNA"/>
</dbReference>
<keyword evidence="2" id="KW-0489">Methyltransferase</keyword>
<name>A0A2T7UYI4_9RHOB</name>
<evidence type="ECO:0000313" key="2">
    <source>
        <dbReference type="EMBL" id="PVE49581.1"/>
    </source>
</evidence>
<evidence type="ECO:0000259" key="1">
    <source>
        <dbReference type="Pfam" id="PF13649"/>
    </source>
</evidence>
<dbReference type="RefSeq" id="WP_107750085.1">
    <property type="nucleotide sequence ID" value="NZ_QBKF01000001.1"/>
</dbReference>
<sequence length="227" mass="23971">MSLVDLFLRLDRAGPGDADSLRWALGVAETRADARILDAGCGTGADTGTLLAAVPQGRVAALDTAADFVAAVATRSPAVTALQGDMADPPAGPWDLIWSAGAVYNLGIGRALAAWRGVLAPGGRVAFSDLCWAGPARPQAVTDFFDAEGVAMRDAAALEAEVTAAGWRVLGARWIGRADWARYYDPLEAALAEERDGDLVAAFRAEIALWQRWGESYDYRLLVVEPA</sequence>
<keyword evidence="3" id="KW-1185">Reference proteome</keyword>
<comment type="caution">
    <text evidence="2">The sequence shown here is derived from an EMBL/GenBank/DDBJ whole genome shotgun (WGS) entry which is preliminary data.</text>
</comment>
<dbReference type="CDD" id="cd02440">
    <property type="entry name" value="AdoMet_MTases"/>
    <property type="match status" value="1"/>
</dbReference>
<accession>A0A2T7UYI4</accession>
<protein>
    <submittedName>
        <fullName evidence="2">Class I SAM-dependent methyltransferase</fullName>
    </submittedName>
</protein>
<evidence type="ECO:0000313" key="3">
    <source>
        <dbReference type="Proteomes" id="UP000244810"/>
    </source>
</evidence>
<feature type="domain" description="Methyltransferase" evidence="1">
    <location>
        <begin position="36"/>
        <end position="123"/>
    </location>
</feature>
<dbReference type="OrthoDB" id="9808480at2"/>
<dbReference type="SUPFAM" id="SSF53335">
    <property type="entry name" value="S-adenosyl-L-methionine-dependent methyltransferases"/>
    <property type="match status" value="1"/>
</dbReference>
<gene>
    <name evidence="2" type="ORF">DDE23_04060</name>
</gene>
<dbReference type="InterPro" id="IPR029063">
    <property type="entry name" value="SAM-dependent_MTases_sf"/>
</dbReference>
<dbReference type="Pfam" id="PF13649">
    <property type="entry name" value="Methyltransf_25"/>
    <property type="match status" value="1"/>
</dbReference>
<dbReference type="GO" id="GO:0008168">
    <property type="term" value="F:methyltransferase activity"/>
    <property type="evidence" value="ECO:0007669"/>
    <property type="project" value="UniProtKB-KW"/>
</dbReference>
<reference evidence="2 3" key="1">
    <citation type="journal article" date="2011" name="Syst. Appl. Microbiol.">
        <title>Defluviimonas denitrificans gen. nov., sp. nov., and Pararhodobacter aggregans gen. nov., sp. nov., non-phototrophic Rhodobacteraceae from the biofilter of a marine aquaculture.</title>
        <authorList>
            <person name="Foesel B.U."/>
            <person name="Drake H.L."/>
            <person name="Schramm A."/>
        </authorList>
    </citation>
    <scope>NUCLEOTIDE SEQUENCE [LARGE SCALE GENOMIC DNA]</scope>
    <source>
        <strain evidence="2 3">D1-19</strain>
    </source>
</reference>
<organism evidence="2 3">
    <name type="scientific">Pararhodobacter aggregans</name>
    <dbReference type="NCBI Taxonomy" id="404875"/>
    <lineage>
        <taxon>Bacteria</taxon>
        <taxon>Pseudomonadati</taxon>
        <taxon>Pseudomonadota</taxon>
        <taxon>Alphaproteobacteria</taxon>
        <taxon>Rhodobacterales</taxon>
        <taxon>Paracoccaceae</taxon>
        <taxon>Pararhodobacter</taxon>
    </lineage>
</organism>
<dbReference type="AlphaFoldDB" id="A0A2T7UYI4"/>
<dbReference type="GO" id="GO:0032259">
    <property type="term" value="P:methylation"/>
    <property type="evidence" value="ECO:0007669"/>
    <property type="project" value="UniProtKB-KW"/>
</dbReference>
<dbReference type="Gene3D" id="3.40.50.150">
    <property type="entry name" value="Vaccinia Virus protein VP39"/>
    <property type="match status" value="1"/>
</dbReference>
<proteinExistence type="predicted"/>